<sequence>MQQKALHSKLAPPQRVRLDQKIIIDQYHVGGLKRAYLLSLFRISKLVKLLLGLFGQCHPPCSQSCVRATANVRIHKTSSWTQISSVQNTCYHYVTPHSSELRVVALLVYKHPAIFSLQE</sequence>
<comment type="caution">
    <text evidence="1">The sequence shown here is derived from an EMBL/GenBank/DDBJ whole genome shotgun (WGS) entry which is preliminary data.</text>
</comment>
<name>A0A016VA01_9BILA</name>
<dbReference type="AlphaFoldDB" id="A0A016VA01"/>
<protein>
    <submittedName>
        <fullName evidence="1">Uncharacterized protein</fullName>
    </submittedName>
</protein>
<dbReference type="Proteomes" id="UP000024635">
    <property type="component" value="Unassembled WGS sequence"/>
</dbReference>
<dbReference type="EMBL" id="JARK01001350">
    <property type="protein sequence ID" value="EYC24076.1"/>
    <property type="molecule type" value="Genomic_DNA"/>
</dbReference>
<keyword evidence="2" id="KW-1185">Reference proteome</keyword>
<gene>
    <name evidence="1" type="primary">Acey_s0014.g2303</name>
    <name evidence="1" type="ORF">Y032_0014g2303</name>
</gene>
<evidence type="ECO:0000313" key="2">
    <source>
        <dbReference type="Proteomes" id="UP000024635"/>
    </source>
</evidence>
<proteinExistence type="predicted"/>
<organism evidence="1 2">
    <name type="scientific">Ancylostoma ceylanicum</name>
    <dbReference type="NCBI Taxonomy" id="53326"/>
    <lineage>
        <taxon>Eukaryota</taxon>
        <taxon>Metazoa</taxon>
        <taxon>Ecdysozoa</taxon>
        <taxon>Nematoda</taxon>
        <taxon>Chromadorea</taxon>
        <taxon>Rhabditida</taxon>
        <taxon>Rhabditina</taxon>
        <taxon>Rhabditomorpha</taxon>
        <taxon>Strongyloidea</taxon>
        <taxon>Ancylostomatidae</taxon>
        <taxon>Ancylostomatinae</taxon>
        <taxon>Ancylostoma</taxon>
    </lineage>
</organism>
<reference evidence="2" key="1">
    <citation type="journal article" date="2015" name="Nat. Genet.">
        <title>The genome and transcriptome of the zoonotic hookworm Ancylostoma ceylanicum identify infection-specific gene families.</title>
        <authorList>
            <person name="Schwarz E.M."/>
            <person name="Hu Y."/>
            <person name="Antoshechkin I."/>
            <person name="Miller M.M."/>
            <person name="Sternberg P.W."/>
            <person name="Aroian R.V."/>
        </authorList>
    </citation>
    <scope>NUCLEOTIDE SEQUENCE</scope>
    <source>
        <strain evidence="2">HY135</strain>
    </source>
</reference>
<evidence type="ECO:0000313" key="1">
    <source>
        <dbReference type="EMBL" id="EYC24076.1"/>
    </source>
</evidence>
<accession>A0A016VA01</accession>